<dbReference type="InterPro" id="IPR012373">
    <property type="entry name" value="Ferrdict_sens_TM"/>
</dbReference>
<keyword evidence="5" id="KW-1185">Reference proteome</keyword>
<evidence type="ECO:0000259" key="3">
    <source>
        <dbReference type="Pfam" id="PF16344"/>
    </source>
</evidence>
<dbReference type="PANTHER" id="PTHR30273">
    <property type="entry name" value="PERIPLASMIC SIGNAL SENSOR AND SIGMA FACTOR ACTIVATOR FECR-RELATED"/>
    <property type="match status" value="1"/>
</dbReference>
<proteinExistence type="predicted"/>
<dbReference type="PIRSF" id="PIRSF018266">
    <property type="entry name" value="FecR"/>
    <property type="match status" value="1"/>
</dbReference>
<accession>A0ABP9BQ45</accession>
<feature type="transmembrane region" description="Helical" evidence="1">
    <location>
        <begin position="80"/>
        <end position="101"/>
    </location>
</feature>
<organism evidence="4 5">
    <name type="scientific">Olivibacter ginsenosidimutans</name>
    <dbReference type="NCBI Taxonomy" id="1176537"/>
    <lineage>
        <taxon>Bacteria</taxon>
        <taxon>Pseudomonadati</taxon>
        <taxon>Bacteroidota</taxon>
        <taxon>Sphingobacteriia</taxon>
        <taxon>Sphingobacteriales</taxon>
        <taxon>Sphingobacteriaceae</taxon>
        <taxon>Olivibacter</taxon>
    </lineage>
</organism>
<dbReference type="Gene3D" id="3.55.50.30">
    <property type="match status" value="1"/>
</dbReference>
<evidence type="ECO:0000259" key="2">
    <source>
        <dbReference type="Pfam" id="PF04773"/>
    </source>
</evidence>
<evidence type="ECO:0000313" key="5">
    <source>
        <dbReference type="Proteomes" id="UP001501411"/>
    </source>
</evidence>
<dbReference type="Pfam" id="PF16344">
    <property type="entry name" value="FecR_C"/>
    <property type="match status" value="1"/>
</dbReference>
<evidence type="ECO:0000256" key="1">
    <source>
        <dbReference type="SAM" id="Phobius"/>
    </source>
</evidence>
<name>A0ABP9BQ45_9SPHI</name>
<keyword evidence="1" id="KW-1133">Transmembrane helix</keyword>
<dbReference type="InterPro" id="IPR032508">
    <property type="entry name" value="FecR_C"/>
</dbReference>
<feature type="domain" description="Protein FecR C-terminal" evidence="3">
    <location>
        <begin position="317"/>
        <end position="381"/>
    </location>
</feature>
<dbReference type="Gene3D" id="2.60.120.1440">
    <property type="match status" value="1"/>
</dbReference>
<comment type="caution">
    <text evidence="4">The sequence shown here is derived from an EMBL/GenBank/DDBJ whole genome shotgun (WGS) entry which is preliminary data.</text>
</comment>
<dbReference type="RefSeq" id="WP_345232538.1">
    <property type="nucleotide sequence ID" value="NZ_BAABIQ010000039.1"/>
</dbReference>
<dbReference type="PANTHER" id="PTHR30273:SF2">
    <property type="entry name" value="PROTEIN FECR"/>
    <property type="match status" value="1"/>
</dbReference>
<dbReference type="Pfam" id="PF04773">
    <property type="entry name" value="FecR"/>
    <property type="match status" value="1"/>
</dbReference>
<keyword evidence="1" id="KW-0812">Transmembrane</keyword>
<dbReference type="InterPro" id="IPR006860">
    <property type="entry name" value="FecR"/>
</dbReference>
<evidence type="ECO:0000313" key="4">
    <source>
        <dbReference type="EMBL" id="GAA4798495.1"/>
    </source>
</evidence>
<keyword evidence="1" id="KW-0472">Membrane</keyword>
<gene>
    <name evidence="4" type="ORF">GCM10023231_29080</name>
</gene>
<sequence>MQLSKEEYKRIFKKYLAGEATPEEILFVERYYAAFDTEGEYTESINDAERTRLEVRMKEHLDDQLFSIPEIPVKSRRFSWLKYAVIVSFCVVGIALFYFSYRPDESKRAQLTAITPVVEKLTLKLASGQTINLESATAGQTISDIGGVTIAHQEDNELVYQLNEEALGTDDTQLYNELTIPKGKQFKLILPDGTKVWLNTASTLRYPVRFGNHERRVILNGEAYFDVAADKNKPFFVQCKESEISVTGTQFNVSAYADEGEVKTTLVEGRVAVSYQNQRIQLQPGDQVISNQENRPMEKIRADLDLATAWKDGFFVFDQPLEEVTHLLARWYDLQIGIEDDLPQKRVAGRFSKKRDFREILNYLGQLGGFSYAVNGKHVHIKYN</sequence>
<reference evidence="5" key="1">
    <citation type="journal article" date="2019" name="Int. J. Syst. Evol. Microbiol.">
        <title>The Global Catalogue of Microorganisms (GCM) 10K type strain sequencing project: providing services to taxonomists for standard genome sequencing and annotation.</title>
        <authorList>
            <consortium name="The Broad Institute Genomics Platform"/>
            <consortium name="The Broad Institute Genome Sequencing Center for Infectious Disease"/>
            <person name="Wu L."/>
            <person name="Ma J."/>
        </authorList>
    </citation>
    <scope>NUCLEOTIDE SEQUENCE [LARGE SCALE GENOMIC DNA]</scope>
    <source>
        <strain evidence="5">JCM 18200</strain>
    </source>
</reference>
<protein>
    <submittedName>
        <fullName evidence="4">DUF4974 domain-containing protein</fullName>
    </submittedName>
</protein>
<dbReference type="Proteomes" id="UP001501411">
    <property type="component" value="Unassembled WGS sequence"/>
</dbReference>
<dbReference type="EMBL" id="BAABIQ010000039">
    <property type="protein sequence ID" value="GAA4798495.1"/>
    <property type="molecule type" value="Genomic_DNA"/>
</dbReference>
<feature type="domain" description="FecR protein" evidence="2">
    <location>
        <begin position="179"/>
        <end position="271"/>
    </location>
</feature>